<dbReference type="SUPFAM" id="SSF56634">
    <property type="entry name" value="Heme-dependent catalase-like"/>
    <property type="match status" value="1"/>
</dbReference>
<dbReference type="InterPro" id="IPR024168">
    <property type="entry name" value="Catalase_SrpA-type_pred"/>
</dbReference>
<evidence type="ECO:0000256" key="3">
    <source>
        <dbReference type="PIRSR" id="PIRSR000296-1"/>
    </source>
</evidence>
<dbReference type="InterPro" id="IPR018028">
    <property type="entry name" value="Catalase"/>
</dbReference>
<comment type="similarity">
    <text evidence="2">Belongs to the catalase family.</text>
</comment>
<keyword evidence="2 6" id="KW-0575">Peroxidase</keyword>
<reference evidence="6 7" key="1">
    <citation type="submission" date="2020-08" db="EMBL/GenBank/DDBJ databases">
        <title>Genomic Encyclopedia of Type Strains, Phase III (KMG-III): the genomes of soil and plant-associated and newly described type strains.</title>
        <authorList>
            <person name="Whitman W."/>
        </authorList>
    </citation>
    <scope>NUCLEOTIDE SEQUENCE [LARGE SCALE GENOMIC DNA]</scope>
    <source>
        <strain evidence="6 7">CECT 8897</strain>
    </source>
</reference>
<dbReference type="GO" id="GO:0046872">
    <property type="term" value="F:metal ion binding"/>
    <property type="evidence" value="ECO:0007669"/>
    <property type="project" value="UniProtKB-KW"/>
</dbReference>
<comment type="function">
    <text evidence="1">Decomposes hydrogen peroxide into water and oxygen; serves to protect cells from the toxic effects of hydrogen peroxide.</text>
</comment>
<comment type="cofactor">
    <cofactor evidence="2">
        <name>heme</name>
        <dbReference type="ChEBI" id="CHEBI:30413"/>
    </cofactor>
</comment>
<dbReference type="EC" id="1.11.1.-" evidence="2"/>
<accession>A0A7W5FV41</accession>
<dbReference type="RefSeq" id="WP_183442152.1">
    <property type="nucleotide sequence ID" value="NZ_JACHXD010000009.1"/>
</dbReference>
<dbReference type="GO" id="GO:0005737">
    <property type="term" value="C:cytoplasm"/>
    <property type="evidence" value="ECO:0007669"/>
    <property type="project" value="TreeGrafter"/>
</dbReference>
<dbReference type="GO" id="GO:0020037">
    <property type="term" value="F:heme binding"/>
    <property type="evidence" value="ECO:0007669"/>
    <property type="project" value="InterPro"/>
</dbReference>
<dbReference type="SMART" id="SM01060">
    <property type="entry name" value="Catalase"/>
    <property type="match status" value="1"/>
</dbReference>
<keyword evidence="7" id="KW-1185">Reference proteome</keyword>
<dbReference type="Gene3D" id="2.40.180.10">
    <property type="entry name" value="Catalase core domain"/>
    <property type="match status" value="1"/>
</dbReference>
<gene>
    <name evidence="6" type="ORF">FHS03_003461</name>
</gene>
<dbReference type="AlphaFoldDB" id="A0A7W5FV41"/>
<dbReference type="Pfam" id="PF00199">
    <property type="entry name" value="Catalase"/>
    <property type="match status" value="1"/>
</dbReference>
<feature type="binding site" description="axial binding residue" evidence="4">
    <location>
        <position position="304"/>
    </location>
    <ligand>
        <name>heme</name>
        <dbReference type="ChEBI" id="CHEBI:30413"/>
    </ligand>
    <ligandPart>
        <name>Fe</name>
        <dbReference type="ChEBI" id="CHEBI:18248"/>
    </ligandPart>
</feature>
<dbReference type="InterPro" id="IPR020835">
    <property type="entry name" value="Catalase_sf"/>
</dbReference>
<dbReference type="EMBL" id="JACHXD010000009">
    <property type="protein sequence ID" value="MBB3120397.1"/>
    <property type="molecule type" value="Genomic_DNA"/>
</dbReference>
<dbReference type="GO" id="GO:0042542">
    <property type="term" value="P:response to hydrogen peroxide"/>
    <property type="evidence" value="ECO:0007669"/>
    <property type="project" value="TreeGrafter"/>
</dbReference>
<feature type="domain" description="Catalase core" evidence="5">
    <location>
        <begin position="1"/>
        <end position="313"/>
    </location>
</feature>
<evidence type="ECO:0000259" key="5">
    <source>
        <dbReference type="SMART" id="SM01060"/>
    </source>
</evidence>
<keyword evidence="2 4" id="KW-0349">Heme</keyword>
<evidence type="ECO:0000313" key="7">
    <source>
        <dbReference type="Proteomes" id="UP000541535"/>
    </source>
</evidence>
<dbReference type="PIRSF" id="PIRSF000296">
    <property type="entry name" value="SrpA"/>
    <property type="match status" value="1"/>
</dbReference>
<feature type="active site" evidence="3">
    <location>
        <position position="28"/>
    </location>
</feature>
<dbReference type="InterPro" id="IPR011614">
    <property type="entry name" value="Catalase_core"/>
</dbReference>
<evidence type="ECO:0000256" key="2">
    <source>
        <dbReference type="PIRNR" id="PIRNR000296"/>
    </source>
</evidence>
<comment type="function">
    <text evidence="2">Has an organic peroxide-dependent peroxidase activity.</text>
</comment>
<dbReference type="GO" id="GO:0004096">
    <property type="term" value="F:catalase activity"/>
    <property type="evidence" value="ECO:0007669"/>
    <property type="project" value="InterPro"/>
</dbReference>
<comment type="caution">
    <text evidence="6">The sequence shown here is derived from an EMBL/GenBank/DDBJ whole genome shotgun (WGS) entry which is preliminary data.</text>
</comment>
<evidence type="ECO:0000313" key="6">
    <source>
        <dbReference type="EMBL" id="MBB3120397.1"/>
    </source>
</evidence>
<dbReference type="Proteomes" id="UP000541535">
    <property type="component" value="Unassembled WGS sequence"/>
</dbReference>
<keyword evidence="2 4" id="KW-0408">Iron</keyword>
<organism evidence="6 7">
    <name type="scientific">Pseudoduganella violacea</name>
    <dbReference type="NCBI Taxonomy" id="1715466"/>
    <lineage>
        <taxon>Bacteria</taxon>
        <taxon>Pseudomonadati</taxon>
        <taxon>Pseudomonadota</taxon>
        <taxon>Betaproteobacteria</taxon>
        <taxon>Burkholderiales</taxon>
        <taxon>Oxalobacteraceae</taxon>
        <taxon>Telluria group</taxon>
        <taxon>Pseudoduganella</taxon>
    </lineage>
</organism>
<dbReference type="Gene3D" id="1.20.1280.120">
    <property type="match status" value="1"/>
</dbReference>
<keyword evidence="2 4" id="KW-0479">Metal-binding</keyword>
<name>A0A7W5FV41_9BURK</name>
<dbReference type="GO" id="GO:0042744">
    <property type="term" value="P:hydrogen peroxide catabolic process"/>
    <property type="evidence" value="ECO:0007669"/>
    <property type="project" value="TreeGrafter"/>
</dbReference>
<evidence type="ECO:0000256" key="1">
    <source>
        <dbReference type="ARBA" id="ARBA00002974"/>
    </source>
</evidence>
<protein>
    <recommendedName>
        <fullName evidence="2">Catalase-related peroxidase</fullName>
        <ecNumber evidence="2">1.11.1.-</ecNumber>
    </recommendedName>
</protein>
<dbReference type="PANTHER" id="PTHR11465:SF62">
    <property type="entry name" value="CATALASE T"/>
    <property type="match status" value="1"/>
</dbReference>
<dbReference type="CDD" id="cd08153">
    <property type="entry name" value="srpA_like"/>
    <property type="match status" value="1"/>
</dbReference>
<dbReference type="PROSITE" id="PS51402">
    <property type="entry name" value="CATALASE_3"/>
    <property type="match status" value="1"/>
</dbReference>
<evidence type="ECO:0000256" key="4">
    <source>
        <dbReference type="PIRSR" id="PIRSR000296-2"/>
    </source>
</evidence>
<keyword evidence="2 6" id="KW-0560">Oxidoreductase</keyword>
<sequence>MNKDKLYDDMLDALTASFGCHEGFRVSHAKGIVALGTFVAAPGAAAITRAPHFQATPIPLQLRFSNFSGVPTTPDGDSMANPRGLALRFQLEDGTSHDIVAHSHDGFPAGSPEEFLGFLQAIAASVAPQPDAERLNRFLEQHPRAKAYLEAPKPAPKSYLSEHYFGLNAFRFINAAGEVRHGRYRIDPLAPAPHLTDAEALAMPPNFLSAELAQRLDAGAGLMRLMLQLAAPGDVLDDCSQVWPRSGPEARQEIMLGTIRVEALAADTAAQPALQRSLGFSPGGAIDGIEASDDPLIPLRRELYARAMQRRQRAAA</sequence>
<dbReference type="PANTHER" id="PTHR11465">
    <property type="entry name" value="CATALASE"/>
    <property type="match status" value="1"/>
</dbReference>
<proteinExistence type="inferred from homology"/>